<comment type="caution">
    <text evidence="2">The sequence shown here is derived from an EMBL/GenBank/DDBJ whole genome shotgun (WGS) entry which is preliminary data.</text>
</comment>
<dbReference type="EMBL" id="QYAD01000001">
    <property type="protein sequence ID" value="MBL3689117.1"/>
    <property type="molecule type" value="Genomic_DNA"/>
</dbReference>
<evidence type="ECO:0000256" key="1">
    <source>
        <dbReference type="ARBA" id="ARBA00023002"/>
    </source>
</evidence>
<dbReference type="Gene3D" id="3.10.20.440">
    <property type="entry name" value="2Fe-2S iron-sulphur cluster binding domain, sarcosine oxidase, alpha subunit, N-terminal domain"/>
    <property type="match status" value="1"/>
</dbReference>
<proteinExistence type="predicted"/>
<evidence type="ECO:0000313" key="2">
    <source>
        <dbReference type="EMBL" id="MBL3689117.1"/>
    </source>
</evidence>
<dbReference type="Pfam" id="PF13510">
    <property type="entry name" value="Fer2_4"/>
    <property type="match status" value="1"/>
</dbReference>
<dbReference type="Pfam" id="PF00805">
    <property type="entry name" value="Pentapeptide"/>
    <property type="match status" value="1"/>
</dbReference>
<protein>
    <submittedName>
        <fullName evidence="2">(2Fe-2S)-binding protein</fullName>
    </submittedName>
</protein>
<dbReference type="SUPFAM" id="SSF54292">
    <property type="entry name" value="2Fe-2S ferredoxin-like"/>
    <property type="match status" value="1"/>
</dbReference>
<dbReference type="InterPro" id="IPR036010">
    <property type="entry name" value="2Fe-2S_ferredoxin-like_sf"/>
</dbReference>
<dbReference type="InterPro" id="IPR042204">
    <property type="entry name" value="2Fe-2S-bd_N"/>
</dbReference>
<evidence type="ECO:0000313" key="3">
    <source>
        <dbReference type="Proteomes" id="UP001646141"/>
    </source>
</evidence>
<gene>
    <name evidence="2" type="ORF">D3226_03970</name>
</gene>
<sequence length="128" mass="13162">MTDSSATRPRVLRATFDGEPLEAPAGASVAAALLASGRTAWRTTRTGAPRGLFCGIGVCFDCIVDINGESGQRACMIPLEEGMDVAPAGSCAAHANASAEQAAGLRDADLRDTDLRDADLRGAQADRA</sequence>
<keyword evidence="1" id="KW-0560">Oxidoreductase</keyword>
<dbReference type="RefSeq" id="WP_202381076.1">
    <property type="nucleotide sequence ID" value="NZ_BAAAMA010000004.1"/>
</dbReference>
<keyword evidence="3" id="KW-1185">Reference proteome</keyword>
<organism evidence="2 3">
    <name type="scientific">Leucobacter chromiireducens subsp. chromiireducens</name>
    <dbReference type="NCBI Taxonomy" id="660067"/>
    <lineage>
        <taxon>Bacteria</taxon>
        <taxon>Bacillati</taxon>
        <taxon>Actinomycetota</taxon>
        <taxon>Actinomycetes</taxon>
        <taxon>Micrococcales</taxon>
        <taxon>Microbacteriaceae</taxon>
        <taxon>Leucobacter</taxon>
    </lineage>
</organism>
<reference evidence="2 3" key="1">
    <citation type="submission" date="2018-09" db="EMBL/GenBank/DDBJ databases">
        <title>Comparative genomics of Leucobacter spp.</title>
        <authorList>
            <person name="Reis A.C."/>
            <person name="Kolvenbach B.A."/>
            <person name="Corvini P.F.X."/>
            <person name="Nunes O.C."/>
        </authorList>
    </citation>
    <scope>NUCLEOTIDE SEQUENCE [LARGE SCALE GENOMIC DNA]</scope>
    <source>
        <strain evidence="2 3">L-1</strain>
    </source>
</reference>
<dbReference type="InterPro" id="IPR001646">
    <property type="entry name" value="5peptide_repeat"/>
</dbReference>
<name>A0ABS1SPS7_9MICO</name>
<accession>A0ABS1SPS7</accession>
<dbReference type="Proteomes" id="UP001646141">
    <property type="component" value="Unassembled WGS sequence"/>
</dbReference>